<keyword evidence="5" id="KW-0547">Nucleotide-binding</keyword>
<feature type="transmembrane region" description="Helical" evidence="9">
    <location>
        <begin position="266"/>
        <end position="292"/>
    </location>
</feature>
<dbReference type="InterPro" id="IPR027417">
    <property type="entry name" value="P-loop_NTPase"/>
</dbReference>
<dbReference type="AlphaFoldDB" id="A0A9D2L905"/>
<dbReference type="GO" id="GO:0034040">
    <property type="term" value="F:ATPase-coupled lipid transmembrane transporter activity"/>
    <property type="evidence" value="ECO:0007669"/>
    <property type="project" value="TreeGrafter"/>
</dbReference>
<evidence type="ECO:0000256" key="1">
    <source>
        <dbReference type="ARBA" id="ARBA00004651"/>
    </source>
</evidence>
<evidence type="ECO:0000256" key="2">
    <source>
        <dbReference type="ARBA" id="ARBA00022448"/>
    </source>
</evidence>
<feature type="transmembrane region" description="Helical" evidence="9">
    <location>
        <begin position="38"/>
        <end position="63"/>
    </location>
</feature>
<dbReference type="PANTHER" id="PTHR24221:SF654">
    <property type="entry name" value="ATP-BINDING CASSETTE SUB-FAMILY B MEMBER 6"/>
    <property type="match status" value="1"/>
</dbReference>
<keyword evidence="2" id="KW-0813">Transport</keyword>
<dbReference type="CDD" id="cd07346">
    <property type="entry name" value="ABC_6TM_exporters"/>
    <property type="match status" value="1"/>
</dbReference>
<dbReference type="PROSITE" id="PS00211">
    <property type="entry name" value="ABC_TRANSPORTER_1"/>
    <property type="match status" value="1"/>
</dbReference>
<dbReference type="GO" id="GO:0005524">
    <property type="term" value="F:ATP binding"/>
    <property type="evidence" value="ECO:0007669"/>
    <property type="project" value="UniProtKB-KW"/>
</dbReference>
<evidence type="ECO:0000313" key="13">
    <source>
        <dbReference type="Proteomes" id="UP000886804"/>
    </source>
</evidence>
<dbReference type="Pfam" id="PF00005">
    <property type="entry name" value="ABC_tran"/>
    <property type="match status" value="1"/>
</dbReference>
<dbReference type="Proteomes" id="UP000886804">
    <property type="component" value="Unassembled WGS sequence"/>
</dbReference>
<dbReference type="SUPFAM" id="SSF52540">
    <property type="entry name" value="P-loop containing nucleoside triphosphate hydrolases"/>
    <property type="match status" value="1"/>
</dbReference>
<name>A0A9D2L905_9FIRM</name>
<dbReference type="GO" id="GO:0016887">
    <property type="term" value="F:ATP hydrolysis activity"/>
    <property type="evidence" value="ECO:0007669"/>
    <property type="project" value="InterPro"/>
</dbReference>
<evidence type="ECO:0000259" key="10">
    <source>
        <dbReference type="PROSITE" id="PS50893"/>
    </source>
</evidence>
<sequence>MEKIYEGVEQRFTRCYQKYGERSVMVLLGFYKGQYHKFLLSTLFFVVKHAPALFSSLLIANVINGVVAGGEAGRRAIFLNTGIWLFLLCLHLPANWLHNRYKSRVIRSTEAGLRAALVVKLQELSIPYHTGTQSGRLQSKIMRDVEAVETLSSQLFVNMMNIIMNLVITLTITAAKNRLILLFFVLVAPVAAAAVVAFRSKIHRENRAFRQEMEETSAKVMEMVEMVPVTRAHALEDKEVRRLTRQLEETAERGYRLDMIQAHFGAVSWCIFQVFQVLCLGVSGFMALFGMIQVGDVTFYQSSFTTVVNQFTALINLLPVLTKGLESVTSIGEILSSDQVECYEGKEEMKDLKGEYDFRHVKFAYGSGEEPVLDGIDLHVKQGETIALVGESGAGKTTLLNLLIGFITPSDGRLTIDGKDVNELDLRSYRRFISVVPQTPMLFGGTVRDNIVYGMENATDEEVWEAVKAANLVSVISKLPHGLDTVIEEHGANLSGGQRQRISIARAMIRRPKVIILDEATSALDTISEKEIQDALERLTKGKTTFIVAHRLSTVRGADRIVVMDKGKIREEGSYQELMDLKGQFYEMERLQMALR</sequence>
<evidence type="ECO:0000259" key="11">
    <source>
        <dbReference type="PROSITE" id="PS50929"/>
    </source>
</evidence>
<gene>
    <name evidence="12" type="ORF">H9716_09955</name>
</gene>
<keyword evidence="6 12" id="KW-0067">ATP-binding</keyword>
<keyword evidence="4 9" id="KW-0812">Transmembrane</keyword>
<dbReference type="PROSITE" id="PS50929">
    <property type="entry name" value="ABC_TM1F"/>
    <property type="match status" value="1"/>
</dbReference>
<evidence type="ECO:0000256" key="6">
    <source>
        <dbReference type="ARBA" id="ARBA00022840"/>
    </source>
</evidence>
<proteinExistence type="predicted"/>
<evidence type="ECO:0000256" key="5">
    <source>
        <dbReference type="ARBA" id="ARBA00022741"/>
    </source>
</evidence>
<feature type="domain" description="ABC transporter" evidence="10">
    <location>
        <begin position="356"/>
        <end position="591"/>
    </location>
</feature>
<accession>A0A9D2L905</accession>
<feature type="transmembrane region" description="Helical" evidence="9">
    <location>
        <begin position="75"/>
        <end position="97"/>
    </location>
</feature>
<evidence type="ECO:0000256" key="8">
    <source>
        <dbReference type="ARBA" id="ARBA00023136"/>
    </source>
</evidence>
<feature type="transmembrane region" description="Helical" evidence="9">
    <location>
        <begin position="155"/>
        <end position="173"/>
    </location>
</feature>
<keyword evidence="7 9" id="KW-1133">Transmembrane helix</keyword>
<evidence type="ECO:0000256" key="3">
    <source>
        <dbReference type="ARBA" id="ARBA00022475"/>
    </source>
</evidence>
<protein>
    <submittedName>
        <fullName evidence="12">ABC transporter ATP-binding protein/permease</fullName>
    </submittedName>
</protein>
<comment type="caution">
    <text evidence="12">The sequence shown here is derived from an EMBL/GenBank/DDBJ whole genome shotgun (WGS) entry which is preliminary data.</text>
</comment>
<dbReference type="FunFam" id="3.40.50.300:FF:000221">
    <property type="entry name" value="Multidrug ABC transporter ATP-binding protein"/>
    <property type="match status" value="1"/>
</dbReference>
<dbReference type="Gene3D" id="1.20.1560.10">
    <property type="entry name" value="ABC transporter type 1, transmembrane domain"/>
    <property type="match status" value="1"/>
</dbReference>
<dbReference type="Gene3D" id="3.40.50.300">
    <property type="entry name" value="P-loop containing nucleotide triphosphate hydrolases"/>
    <property type="match status" value="1"/>
</dbReference>
<evidence type="ECO:0000256" key="9">
    <source>
        <dbReference type="SAM" id="Phobius"/>
    </source>
</evidence>
<dbReference type="PANTHER" id="PTHR24221">
    <property type="entry name" value="ATP-BINDING CASSETTE SUB-FAMILY B"/>
    <property type="match status" value="1"/>
</dbReference>
<dbReference type="GO" id="GO:0140359">
    <property type="term" value="F:ABC-type transporter activity"/>
    <property type="evidence" value="ECO:0007669"/>
    <property type="project" value="InterPro"/>
</dbReference>
<dbReference type="Pfam" id="PF00664">
    <property type="entry name" value="ABC_membrane"/>
    <property type="match status" value="1"/>
</dbReference>
<dbReference type="InterPro" id="IPR039421">
    <property type="entry name" value="Type_1_exporter"/>
</dbReference>
<dbReference type="EMBL" id="DWYS01000119">
    <property type="protein sequence ID" value="HJB08163.1"/>
    <property type="molecule type" value="Genomic_DNA"/>
</dbReference>
<dbReference type="InterPro" id="IPR036640">
    <property type="entry name" value="ABC1_TM_sf"/>
</dbReference>
<dbReference type="GO" id="GO:0005886">
    <property type="term" value="C:plasma membrane"/>
    <property type="evidence" value="ECO:0007669"/>
    <property type="project" value="UniProtKB-SubCell"/>
</dbReference>
<dbReference type="SUPFAM" id="SSF90123">
    <property type="entry name" value="ABC transporter transmembrane region"/>
    <property type="match status" value="1"/>
</dbReference>
<feature type="domain" description="ABC transmembrane type-1" evidence="11">
    <location>
        <begin position="39"/>
        <end position="323"/>
    </location>
</feature>
<dbReference type="PROSITE" id="PS50893">
    <property type="entry name" value="ABC_TRANSPORTER_2"/>
    <property type="match status" value="1"/>
</dbReference>
<keyword evidence="3" id="KW-1003">Cell membrane</keyword>
<evidence type="ECO:0000313" key="12">
    <source>
        <dbReference type="EMBL" id="HJB08163.1"/>
    </source>
</evidence>
<evidence type="ECO:0000256" key="4">
    <source>
        <dbReference type="ARBA" id="ARBA00022692"/>
    </source>
</evidence>
<feature type="transmembrane region" description="Helical" evidence="9">
    <location>
        <begin position="179"/>
        <end position="198"/>
    </location>
</feature>
<reference evidence="12" key="1">
    <citation type="journal article" date="2021" name="PeerJ">
        <title>Extensive microbial diversity within the chicken gut microbiome revealed by metagenomics and culture.</title>
        <authorList>
            <person name="Gilroy R."/>
            <person name="Ravi A."/>
            <person name="Getino M."/>
            <person name="Pursley I."/>
            <person name="Horton D.L."/>
            <person name="Alikhan N.F."/>
            <person name="Baker D."/>
            <person name="Gharbi K."/>
            <person name="Hall N."/>
            <person name="Watson M."/>
            <person name="Adriaenssens E.M."/>
            <person name="Foster-Nyarko E."/>
            <person name="Jarju S."/>
            <person name="Secka A."/>
            <person name="Antonio M."/>
            <person name="Oren A."/>
            <person name="Chaudhuri R.R."/>
            <person name="La Ragione R."/>
            <person name="Hildebrand F."/>
            <person name="Pallen M.J."/>
        </authorList>
    </citation>
    <scope>NUCLEOTIDE SEQUENCE</scope>
    <source>
        <strain evidence="12">CHK188-4685</strain>
    </source>
</reference>
<dbReference type="InterPro" id="IPR017871">
    <property type="entry name" value="ABC_transporter-like_CS"/>
</dbReference>
<keyword evidence="8 9" id="KW-0472">Membrane</keyword>
<dbReference type="InterPro" id="IPR003439">
    <property type="entry name" value="ABC_transporter-like_ATP-bd"/>
</dbReference>
<evidence type="ECO:0000256" key="7">
    <source>
        <dbReference type="ARBA" id="ARBA00022989"/>
    </source>
</evidence>
<dbReference type="InterPro" id="IPR003593">
    <property type="entry name" value="AAA+_ATPase"/>
</dbReference>
<organism evidence="12 13">
    <name type="scientific">Candidatus Enterocloster faecavium</name>
    <dbReference type="NCBI Taxonomy" id="2838560"/>
    <lineage>
        <taxon>Bacteria</taxon>
        <taxon>Bacillati</taxon>
        <taxon>Bacillota</taxon>
        <taxon>Clostridia</taxon>
        <taxon>Lachnospirales</taxon>
        <taxon>Lachnospiraceae</taxon>
        <taxon>Enterocloster</taxon>
    </lineage>
</organism>
<comment type="subcellular location">
    <subcellularLocation>
        <location evidence="1">Cell membrane</location>
        <topology evidence="1">Multi-pass membrane protein</topology>
    </subcellularLocation>
</comment>
<dbReference type="InterPro" id="IPR011527">
    <property type="entry name" value="ABC1_TM_dom"/>
</dbReference>
<reference evidence="12" key="2">
    <citation type="submission" date="2021-04" db="EMBL/GenBank/DDBJ databases">
        <authorList>
            <person name="Gilroy R."/>
        </authorList>
    </citation>
    <scope>NUCLEOTIDE SEQUENCE</scope>
    <source>
        <strain evidence="12">CHK188-4685</strain>
    </source>
</reference>
<dbReference type="SMART" id="SM00382">
    <property type="entry name" value="AAA"/>
    <property type="match status" value="1"/>
</dbReference>